<keyword evidence="13 14" id="KW-0472">Membrane</keyword>
<dbReference type="SMART" id="SM00388">
    <property type="entry name" value="HisKA"/>
    <property type="match status" value="1"/>
</dbReference>
<dbReference type="SUPFAM" id="SSF47384">
    <property type="entry name" value="Homodimeric domain of signal transducing histidine kinase"/>
    <property type="match status" value="1"/>
</dbReference>
<evidence type="ECO:0000256" key="3">
    <source>
        <dbReference type="ARBA" id="ARBA00004236"/>
    </source>
</evidence>
<dbReference type="Gene3D" id="3.40.50.620">
    <property type="entry name" value="HUPs"/>
    <property type="match status" value="1"/>
</dbReference>
<dbReference type="InterPro" id="IPR004358">
    <property type="entry name" value="Sig_transdc_His_kin-like_C"/>
</dbReference>
<comment type="catalytic activity">
    <reaction evidence="1">
        <text>ATP + protein L-histidine = ADP + protein N-phospho-L-histidine.</text>
        <dbReference type="EC" id="2.7.13.3"/>
    </reaction>
</comment>
<feature type="transmembrane region" description="Helical" evidence="14">
    <location>
        <begin position="179"/>
        <end position="204"/>
    </location>
</feature>
<dbReference type="InterPro" id="IPR025201">
    <property type="entry name" value="KdpD_TM"/>
</dbReference>
<dbReference type="InterPro" id="IPR014729">
    <property type="entry name" value="Rossmann-like_a/b/a_fold"/>
</dbReference>
<keyword evidence="7 14" id="KW-0812">Transmembrane</keyword>
<dbReference type="Pfam" id="PF13493">
    <property type="entry name" value="DUF4118"/>
    <property type="match status" value="1"/>
</dbReference>
<keyword evidence="6 16" id="KW-0808">Transferase</keyword>
<dbReference type="SMART" id="SM00387">
    <property type="entry name" value="HATPase_c"/>
    <property type="match status" value="1"/>
</dbReference>
<dbReference type="Gene3D" id="3.30.565.10">
    <property type="entry name" value="Histidine kinase-like ATPase, C-terminal domain"/>
    <property type="match status" value="1"/>
</dbReference>
<dbReference type="CDD" id="cd00075">
    <property type="entry name" value="HATPase"/>
    <property type="match status" value="1"/>
</dbReference>
<comment type="subcellular location">
    <subcellularLocation>
        <location evidence="3">Cell membrane</location>
    </subcellularLocation>
    <subcellularLocation>
        <location evidence="2">Membrane</location>
        <topology evidence="2">Multi-pass membrane protein</topology>
    </subcellularLocation>
</comment>
<feature type="domain" description="Histidine kinase" evidence="15">
    <location>
        <begin position="404"/>
        <end position="623"/>
    </location>
</feature>
<dbReference type="InterPro" id="IPR003661">
    <property type="entry name" value="HisK_dim/P_dom"/>
</dbReference>
<dbReference type="GO" id="GO:0004673">
    <property type="term" value="F:protein histidine kinase activity"/>
    <property type="evidence" value="ECO:0007669"/>
    <property type="project" value="UniProtKB-EC"/>
</dbReference>
<evidence type="ECO:0000256" key="6">
    <source>
        <dbReference type="ARBA" id="ARBA00022679"/>
    </source>
</evidence>
<dbReference type="InterPro" id="IPR036097">
    <property type="entry name" value="HisK_dim/P_sf"/>
</dbReference>
<proteinExistence type="predicted"/>
<evidence type="ECO:0000256" key="12">
    <source>
        <dbReference type="ARBA" id="ARBA00023012"/>
    </source>
</evidence>
<feature type="transmembrane region" description="Helical" evidence="14">
    <location>
        <begin position="224"/>
        <end position="245"/>
    </location>
</feature>
<evidence type="ECO:0000256" key="2">
    <source>
        <dbReference type="ARBA" id="ARBA00004141"/>
    </source>
</evidence>
<organism evidence="16 17">
    <name type="scientific">Pseudarthrobacter siccitolerans</name>
    <dbReference type="NCBI Taxonomy" id="861266"/>
    <lineage>
        <taxon>Bacteria</taxon>
        <taxon>Bacillati</taxon>
        <taxon>Actinomycetota</taxon>
        <taxon>Actinomycetes</taxon>
        <taxon>Micrococcales</taxon>
        <taxon>Micrococcaceae</taxon>
        <taxon>Pseudarthrobacter</taxon>
    </lineage>
</organism>
<dbReference type="Proteomes" id="UP001236806">
    <property type="component" value="Unassembled WGS sequence"/>
</dbReference>
<dbReference type="InterPro" id="IPR003594">
    <property type="entry name" value="HATPase_dom"/>
</dbReference>
<evidence type="ECO:0000256" key="13">
    <source>
        <dbReference type="ARBA" id="ARBA00023136"/>
    </source>
</evidence>
<name>A0ABU0PHC4_9MICC</name>
<evidence type="ECO:0000256" key="7">
    <source>
        <dbReference type="ARBA" id="ARBA00022692"/>
    </source>
</evidence>
<dbReference type="Gene3D" id="1.10.287.130">
    <property type="match status" value="1"/>
</dbReference>
<dbReference type="PANTHER" id="PTHR45569">
    <property type="entry name" value="SENSOR PROTEIN KDPD"/>
    <property type="match status" value="1"/>
</dbReference>
<dbReference type="SUPFAM" id="SSF55874">
    <property type="entry name" value="ATPase domain of HSP90 chaperone/DNA topoisomerase II/histidine kinase"/>
    <property type="match status" value="1"/>
</dbReference>
<evidence type="ECO:0000256" key="14">
    <source>
        <dbReference type="SAM" id="Phobius"/>
    </source>
</evidence>
<dbReference type="PRINTS" id="PR00344">
    <property type="entry name" value="BCTRLSENSOR"/>
</dbReference>
<keyword evidence="12" id="KW-0902">Two-component regulatory system</keyword>
<evidence type="ECO:0000256" key="4">
    <source>
        <dbReference type="ARBA" id="ARBA00012438"/>
    </source>
</evidence>
<dbReference type="Pfam" id="PF00582">
    <property type="entry name" value="Usp"/>
    <property type="match status" value="1"/>
</dbReference>
<evidence type="ECO:0000256" key="5">
    <source>
        <dbReference type="ARBA" id="ARBA00022553"/>
    </source>
</evidence>
<dbReference type="PANTHER" id="PTHR45569:SF1">
    <property type="entry name" value="SENSOR PROTEIN KDPD"/>
    <property type="match status" value="1"/>
</dbReference>
<keyword evidence="17" id="KW-1185">Reference proteome</keyword>
<evidence type="ECO:0000313" key="17">
    <source>
        <dbReference type="Proteomes" id="UP001236806"/>
    </source>
</evidence>
<evidence type="ECO:0000259" key="15">
    <source>
        <dbReference type="PROSITE" id="PS50109"/>
    </source>
</evidence>
<dbReference type="InterPro" id="IPR036890">
    <property type="entry name" value="HATPase_C_sf"/>
</dbReference>
<keyword evidence="10" id="KW-0067">ATP-binding</keyword>
<dbReference type="RefSeq" id="WP_306633268.1">
    <property type="nucleotide sequence ID" value="NZ_JAUSXB010000001.1"/>
</dbReference>
<keyword evidence="9 16" id="KW-0418">Kinase</keyword>
<dbReference type="InterPro" id="IPR005467">
    <property type="entry name" value="His_kinase_dom"/>
</dbReference>
<reference evidence="16 17" key="1">
    <citation type="submission" date="2023-07" db="EMBL/GenBank/DDBJ databases">
        <title>Comparative genomics of wheat-associated soil bacteria to identify genetic determinants of phenazine resistance.</title>
        <authorList>
            <person name="Mouncey N."/>
        </authorList>
    </citation>
    <scope>NUCLEOTIDE SEQUENCE [LARGE SCALE GENOMIC DNA]</scope>
    <source>
        <strain evidence="16 17">W1I3</strain>
    </source>
</reference>
<evidence type="ECO:0000256" key="8">
    <source>
        <dbReference type="ARBA" id="ARBA00022741"/>
    </source>
</evidence>
<dbReference type="Gene3D" id="1.20.120.620">
    <property type="entry name" value="Backbone structure of the membrane domain of e. Coli histidine kinase receptor kdpd"/>
    <property type="match status" value="1"/>
</dbReference>
<keyword evidence="11 14" id="KW-1133">Transmembrane helix</keyword>
<dbReference type="SUPFAM" id="SSF52402">
    <property type="entry name" value="Adenine nucleotide alpha hydrolases-like"/>
    <property type="match status" value="1"/>
</dbReference>
<accession>A0ABU0PHC4</accession>
<evidence type="ECO:0000256" key="11">
    <source>
        <dbReference type="ARBA" id="ARBA00022989"/>
    </source>
</evidence>
<dbReference type="InterPro" id="IPR006016">
    <property type="entry name" value="UspA"/>
</dbReference>
<evidence type="ECO:0000313" key="16">
    <source>
        <dbReference type="EMBL" id="MDQ0672681.1"/>
    </source>
</evidence>
<evidence type="ECO:0000256" key="1">
    <source>
        <dbReference type="ARBA" id="ARBA00000085"/>
    </source>
</evidence>
<dbReference type="Pfam" id="PF02518">
    <property type="entry name" value="HATPase_c"/>
    <property type="match status" value="1"/>
</dbReference>
<dbReference type="InterPro" id="IPR038318">
    <property type="entry name" value="KdpD_sf"/>
</dbReference>
<evidence type="ECO:0000256" key="10">
    <source>
        <dbReference type="ARBA" id="ARBA00022840"/>
    </source>
</evidence>
<dbReference type="InterPro" id="IPR052023">
    <property type="entry name" value="Histidine_kinase_KdpD"/>
</dbReference>
<dbReference type="EMBL" id="JAUSXB010000001">
    <property type="protein sequence ID" value="MDQ0672681.1"/>
    <property type="molecule type" value="Genomic_DNA"/>
</dbReference>
<sequence>MGMERIVVGLQGDDDGELLVRRAARLLHRGDGGELLAVHVRTPAGTRAESPQALQAQRGLVEDLGGSYHTVSASDVARALVEFARSARASHVIVGQSRRHRITAPFRLGVDARVVREAADIDVQVVPLVRHSGGRGRRTELGRVRTGFGFALAAVLPPLLQLLLAMFEHSVATAVLIQLTGAVAVSLAGGLWPAVAGALWSSLLVNYFSTPPLGDLAIHDPQDLLSLAVFVGVSVAVAGVVDGSARRSKEASRAQAEAATLGDLALGASRSEDTLHGLLAEALDAFGASGAAVVSNLPAAGEQDSGHPDSGHQPLLLAGAGDISGWQDGTQDLGGVPGTTAVQVDPVTWLVLFGREVPPSGRRLLGAFAVHVKAQLERRQLEASRHEILRLAEGNTMRTAILQAVSHDLRTPLAGIKLAAGGLLQNGVAYTPAEQRELLETIDACTDRLDLLVGNLLDMSRITARSVEPLLGPVRLGEVIDGALRGLPEGAITVALPANLPPVEADRGLLERVIANILENALKHAPGSGVAITTPADGLAGVTAGGHPCGELRIADHGPGVPERKVLDMFRPFQRADDLPHASGLGLGLAVAQGFVQAMRGTLTAEATPGGGLTMIIRLPLSTGSPGIAGSIAPGAETIQGTGSVLT</sequence>
<dbReference type="EC" id="2.7.13.3" evidence="4"/>
<feature type="transmembrane region" description="Helical" evidence="14">
    <location>
        <begin position="147"/>
        <end position="167"/>
    </location>
</feature>
<dbReference type="CDD" id="cd00082">
    <property type="entry name" value="HisKA"/>
    <property type="match status" value="1"/>
</dbReference>
<dbReference type="Pfam" id="PF00512">
    <property type="entry name" value="HisKA"/>
    <property type="match status" value="1"/>
</dbReference>
<gene>
    <name evidence="16" type="ORF">QFZ36_000242</name>
</gene>
<dbReference type="PROSITE" id="PS50109">
    <property type="entry name" value="HIS_KIN"/>
    <property type="match status" value="1"/>
</dbReference>
<comment type="caution">
    <text evidence="16">The sequence shown here is derived from an EMBL/GenBank/DDBJ whole genome shotgun (WGS) entry which is preliminary data.</text>
</comment>
<evidence type="ECO:0000256" key="9">
    <source>
        <dbReference type="ARBA" id="ARBA00022777"/>
    </source>
</evidence>
<keyword evidence="5" id="KW-0597">Phosphoprotein</keyword>
<protein>
    <recommendedName>
        <fullName evidence="4">histidine kinase</fullName>
        <ecNumber evidence="4">2.7.13.3</ecNumber>
    </recommendedName>
</protein>
<keyword evidence="8" id="KW-0547">Nucleotide-binding</keyword>